<dbReference type="Proteomes" id="UP001175261">
    <property type="component" value="Unassembled WGS sequence"/>
</dbReference>
<dbReference type="PANTHER" id="PTHR37540:SF5">
    <property type="entry name" value="TRANSCRIPTION FACTOR DOMAIN-CONTAINING PROTEIN"/>
    <property type="match status" value="1"/>
</dbReference>
<evidence type="ECO:0000313" key="2">
    <source>
        <dbReference type="EMBL" id="KAK0390584.1"/>
    </source>
</evidence>
<keyword evidence="1" id="KW-0539">Nucleus</keyword>
<dbReference type="PANTHER" id="PTHR37540">
    <property type="entry name" value="TRANSCRIPTION FACTOR (ACR-2), PUTATIVE-RELATED-RELATED"/>
    <property type="match status" value="1"/>
</dbReference>
<evidence type="ECO:0000256" key="1">
    <source>
        <dbReference type="ARBA" id="ARBA00023242"/>
    </source>
</evidence>
<keyword evidence="3" id="KW-1185">Reference proteome</keyword>
<protein>
    <submittedName>
        <fullName evidence="2">Uncharacterized protein</fullName>
    </submittedName>
</protein>
<sequence>METNPFVVSWWPKALADPALFHVSLQTASLDEELRAQKGFPISETLMADSVSLLRRKIEEPSLAFQDETLNAVVTLAAIEHGKGNLEASRAHIDGVLRMVSVRGGISEVKRVSPLTARMIAWVAMLVTGSPQFPTQDDAGQGDGIDPTAQWQSVSDESDGMGHLFGDDDLDPAMSIILVRLRTIFYRQRETALTSTDMHDLTLFVIHRLLLLPPFLPTATPRALISECLRYAMVLYMLIIHGTTYYSLEVITTTVLNKLDANMVALRASPGQAHNALKLWIVIVSMAARSGAPQYESYAHLARGATAEMGLKTWDDAVSQLESVLWIKTPQDRLFHHVWETIHAASERQ</sequence>
<comment type="caution">
    <text evidence="2">The sequence shown here is derived from an EMBL/GenBank/DDBJ whole genome shotgun (WGS) entry which is preliminary data.</text>
</comment>
<name>A0AA39GP77_SARSR</name>
<gene>
    <name evidence="2" type="ORF">NLU13_0088</name>
</gene>
<proteinExistence type="predicted"/>
<accession>A0AA39GP77</accession>
<dbReference type="AlphaFoldDB" id="A0AA39GP77"/>
<dbReference type="Pfam" id="PF11951">
    <property type="entry name" value="Fungal_trans_2"/>
    <property type="match status" value="1"/>
</dbReference>
<organism evidence="2 3">
    <name type="scientific">Sarocladium strictum</name>
    <name type="common">Black bundle disease fungus</name>
    <name type="synonym">Acremonium strictum</name>
    <dbReference type="NCBI Taxonomy" id="5046"/>
    <lineage>
        <taxon>Eukaryota</taxon>
        <taxon>Fungi</taxon>
        <taxon>Dikarya</taxon>
        <taxon>Ascomycota</taxon>
        <taxon>Pezizomycotina</taxon>
        <taxon>Sordariomycetes</taxon>
        <taxon>Hypocreomycetidae</taxon>
        <taxon>Hypocreales</taxon>
        <taxon>Sarocladiaceae</taxon>
        <taxon>Sarocladium</taxon>
    </lineage>
</organism>
<reference evidence="2" key="1">
    <citation type="submission" date="2022-10" db="EMBL/GenBank/DDBJ databases">
        <title>Determination and structural analysis of whole genome sequence of Sarocladium strictum F4-1.</title>
        <authorList>
            <person name="Hu L."/>
            <person name="Jiang Y."/>
        </authorList>
    </citation>
    <scope>NUCLEOTIDE SEQUENCE</scope>
    <source>
        <strain evidence="2">F4-1</strain>
    </source>
</reference>
<dbReference type="InterPro" id="IPR021858">
    <property type="entry name" value="Fun_TF"/>
</dbReference>
<evidence type="ECO:0000313" key="3">
    <source>
        <dbReference type="Proteomes" id="UP001175261"/>
    </source>
</evidence>
<dbReference type="EMBL" id="JAPDFR010000001">
    <property type="protein sequence ID" value="KAK0390584.1"/>
    <property type="molecule type" value="Genomic_DNA"/>
</dbReference>